<keyword evidence="3 6" id="KW-0812">Transmembrane</keyword>
<gene>
    <name evidence="7" type="ORF">J0X13_11155</name>
</gene>
<keyword evidence="8" id="KW-1185">Reference proteome</keyword>
<proteinExistence type="inferred from homology"/>
<dbReference type="RefSeq" id="WP_207071519.1">
    <property type="nucleotide sequence ID" value="NZ_JAFLND010000003.1"/>
</dbReference>
<comment type="caution">
    <text evidence="7">The sequence shown here is derived from an EMBL/GenBank/DDBJ whole genome shotgun (WGS) entry which is preliminary data.</text>
</comment>
<organism evidence="7 8">
    <name type="scientific">[Muricauda] lutisoli</name>
    <dbReference type="NCBI Taxonomy" id="2816035"/>
    <lineage>
        <taxon>Bacteria</taxon>
        <taxon>Pseudomonadati</taxon>
        <taxon>Bacteroidota</taxon>
        <taxon>Flavobacteriia</taxon>
        <taxon>Flavobacteriales</taxon>
        <taxon>Flavobacteriaceae</taxon>
        <taxon>Allomuricauda</taxon>
    </lineage>
</organism>
<feature type="transmembrane region" description="Helical" evidence="6">
    <location>
        <begin position="47"/>
        <end position="64"/>
    </location>
</feature>
<dbReference type="Proteomes" id="UP000664163">
    <property type="component" value="Unassembled WGS sequence"/>
</dbReference>
<comment type="subcellular location">
    <subcellularLocation>
        <location evidence="1">Membrane</location>
        <topology evidence="1">Multi-pass membrane protein</topology>
    </subcellularLocation>
</comment>
<evidence type="ECO:0000256" key="4">
    <source>
        <dbReference type="ARBA" id="ARBA00022989"/>
    </source>
</evidence>
<keyword evidence="5 6" id="KW-0472">Membrane</keyword>
<protein>
    <submittedName>
        <fullName evidence="7">DUF423 domain-containing protein</fullName>
    </submittedName>
</protein>
<keyword evidence="4 6" id="KW-1133">Transmembrane helix</keyword>
<feature type="transmembrane region" description="Helical" evidence="6">
    <location>
        <begin position="107"/>
        <end position="126"/>
    </location>
</feature>
<feature type="transmembrane region" description="Helical" evidence="6">
    <location>
        <begin position="71"/>
        <end position="95"/>
    </location>
</feature>
<evidence type="ECO:0000256" key="6">
    <source>
        <dbReference type="SAM" id="Phobius"/>
    </source>
</evidence>
<dbReference type="InterPro" id="IPR006696">
    <property type="entry name" value="DUF423"/>
</dbReference>
<evidence type="ECO:0000256" key="2">
    <source>
        <dbReference type="ARBA" id="ARBA00009694"/>
    </source>
</evidence>
<accession>A0ABS3EXX5</accession>
<evidence type="ECO:0000256" key="5">
    <source>
        <dbReference type="ARBA" id="ARBA00023136"/>
    </source>
</evidence>
<comment type="similarity">
    <text evidence="2">Belongs to the UPF0382 family.</text>
</comment>
<name>A0ABS3EXX5_9FLAO</name>
<dbReference type="EMBL" id="JAFLND010000003">
    <property type="protein sequence ID" value="MBO0331113.1"/>
    <property type="molecule type" value="Genomic_DNA"/>
</dbReference>
<evidence type="ECO:0000313" key="7">
    <source>
        <dbReference type="EMBL" id="MBO0331113.1"/>
    </source>
</evidence>
<dbReference type="PANTHER" id="PTHR43461:SF1">
    <property type="entry name" value="TRANSMEMBRANE PROTEIN 256"/>
    <property type="match status" value="1"/>
</dbReference>
<dbReference type="PANTHER" id="PTHR43461">
    <property type="entry name" value="TRANSMEMBRANE PROTEIN 256"/>
    <property type="match status" value="1"/>
</dbReference>
<evidence type="ECO:0000313" key="8">
    <source>
        <dbReference type="Proteomes" id="UP000664163"/>
    </source>
</evidence>
<evidence type="ECO:0000256" key="3">
    <source>
        <dbReference type="ARBA" id="ARBA00022692"/>
    </source>
</evidence>
<reference evidence="7 8" key="1">
    <citation type="submission" date="2021-03" db="EMBL/GenBank/DDBJ databases">
        <title>Muricauda sp. CAU 1631 isolated from Incheon.</title>
        <authorList>
            <person name="Kim W."/>
        </authorList>
    </citation>
    <scope>NUCLEOTIDE SEQUENCE [LARGE SCALE GENOMIC DNA]</scope>
    <source>
        <strain evidence="7 8">CAU 1631</strain>
    </source>
</reference>
<evidence type="ECO:0000256" key="1">
    <source>
        <dbReference type="ARBA" id="ARBA00004141"/>
    </source>
</evidence>
<dbReference type="Pfam" id="PF04241">
    <property type="entry name" value="DUF423"/>
    <property type="match status" value="1"/>
</dbReference>
<sequence length="130" mass="14159">MGTIFMAQLMGALYGLLAVILGAFGAHALKKKLTPELLYSFETGVKYQMYHAIVLLVLGFNLSFDKSLDSWIVNCFIFGTLLFSFSIYALCLGAAKGNKPRFLGPVTPLGGLLLVVGWALLLYSFVSNLI</sequence>